<name>A0A0W8F8E8_9ZZZZ</name>
<dbReference type="EMBL" id="LNQE01001460">
    <property type="protein sequence ID" value="KUG17160.1"/>
    <property type="molecule type" value="Genomic_DNA"/>
</dbReference>
<comment type="caution">
    <text evidence="1">The sequence shown here is derived from an EMBL/GenBank/DDBJ whole genome shotgun (WGS) entry which is preliminary data.</text>
</comment>
<organism evidence="1">
    <name type="scientific">hydrocarbon metagenome</name>
    <dbReference type="NCBI Taxonomy" id="938273"/>
    <lineage>
        <taxon>unclassified sequences</taxon>
        <taxon>metagenomes</taxon>
        <taxon>ecological metagenomes</taxon>
    </lineage>
</organism>
<dbReference type="AlphaFoldDB" id="A0A0W8F8E8"/>
<protein>
    <submittedName>
        <fullName evidence="1">Uncharacterized protein</fullName>
    </submittedName>
</protein>
<accession>A0A0W8F8E8</accession>
<evidence type="ECO:0000313" key="1">
    <source>
        <dbReference type="EMBL" id="KUG17160.1"/>
    </source>
</evidence>
<sequence>MDFGLNTKYVPEVDEVPINPYRLREIIQEIAEYNLACRLYEKYDSTGGEIPAKYRGRNRYWVTTSEGHHEIHGDYPLISVYDLDPESPEGRLLICRYRPERPAMKTNSGKELPAVPLQTLAQAEKQIKAAQLEAERQERMRKKDPRLANDIKIKIPTLMAPLAARRRIDERQG</sequence>
<gene>
    <name evidence="1" type="ORF">ASZ90_013163</name>
</gene>
<reference evidence="1" key="1">
    <citation type="journal article" date="2015" name="Proc. Natl. Acad. Sci. U.S.A.">
        <title>Networks of energetic and metabolic interactions define dynamics in microbial communities.</title>
        <authorList>
            <person name="Embree M."/>
            <person name="Liu J.K."/>
            <person name="Al-Bassam M.M."/>
            <person name="Zengler K."/>
        </authorList>
    </citation>
    <scope>NUCLEOTIDE SEQUENCE</scope>
</reference>
<proteinExistence type="predicted"/>